<evidence type="ECO:0000256" key="2">
    <source>
        <dbReference type="SAM" id="SignalP"/>
    </source>
</evidence>
<keyword evidence="1" id="KW-0472">Membrane</keyword>
<proteinExistence type="predicted"/>
<keyword evidence="1" id="KW-1133">Transmembrane helix</keyword>
<protein>
    <submittedName>
        <fullName evidence="3">Uncharacterized protein</fullName>
    </submittedName>
</protein>
<keyword evidence="4" id="KW-1185">Reference proteome</keyword>
<dbReference type="AlphaFoldDB" id="A0A4D6LQC6"/>
<evidence type="ECO:0000313" key="3">
    <source>
        <dbReference type="EMBL" id="QCD90645.1"/>
    </source>
</evidence>
<feature type="chain" id="PRO_5020039902" evidence="2">
    <location>
        <begin position="16"/>
        <end position="165"/>
    </location>
</feature>
<name>A0A4D6LQC6_VIGUN</name>
<keyword evidence="1" id="KW-0812">Transmembrane</keyword>
<feature type="signal peptide" evidence="2">
    <location>
        <begin position="1"/>
        <end position="15"/>
    </location>
</feature>
<feature type="transmembrane region" description="Helical" evidence="1">
    <location>
        <begin position="86"/>
        <end position="108"/>
    </location>
</feature>
<accession>A0A4D6LQC6</accession>
<organism evidence="3 4">
    <name type="scientific">Vigna unguiculata</name>
    <name type="common">Cowpea</name>
    <dbReference type="NCBI Taxonomy" id="3917"/>
    <lineage>
        <taxon>Eukaryota</taxon>
        <taxon>Viridiplantae</taxon>
        <taxon>Streptophyta</taxon>
        <taxon>Embryophyta</taxon>
        <taxon>Tracheophyta</taxon>
        <taxon>Spermatophyta</taxon>
        <taxon>Magnoliopsida</taxon>
        <taxon>eudicotyledons</taxon>
        <taxon>Gunneridae</taxon>
        <taxon>Pentapetalae</taxon>
        <taxon>rosids</taxon>
        <taxon>fabids</taxon>
        <taxon>Fabales</taxon>
        <taxon>Fabaceae</taxon>
        <taxon>Papilionoideae</taxon>
        <taxon>50 kb inversion clade</taxon>
        <taxon>NPAAA clade</taxon>
        <taxon>indigoferoid/millettioid clade</taxon>
        <taxon>Phaseoleae</taxon>
        <taxon>Vigna</taxon>
    </lineage>
</organism>
<dbReference type="Proteomes" id="UP000501690">
    <property type="component" value="Linkage Group LG4"/>
</dbReference>
<keyword evidence="2" id="KW-0732">Signal</keyword>
<evidence type="ECO:0000313" key="4">
    <source>
        <dbReference type="Proteomes" id="UP000501690"/>
    </source>
</evidence>
<evidence type="ECO:0000256" key="1">
    <source>
        <dbReference type="SAM" id="Phobius"/>
    </source>
</evidence>
<gene>
    <name evidence="3" type="ORF">DEO72_LG4g1602</name>
</gene>
<sequence>MASLLLVSPFRPVLSLRVPSGSYSAADRRPVLLCGGSRRTLSFSGGRVPLFGGAVVSSNAPYSASTNISASKAGVLRTLMEPIPSVGLPITNAPVASILGIIIMCLLFSKSFAAHAKSPYLIGDDSDSPPSSAKDNEKPKENPLLLFLKRWKWTVKVSFTVTNRE</sequence>
<reference evidence="3 4" key="1">
    <citation type="submission" date="2019-04" db="EMBL/GenBank/DDBJ databases">
        <title>An improved genome assembly and genetic linkage map for asparagus bean, Vigna unguiculata ssp. sesquipedialis.</title>
        <authorList>
            <person name="Xia Q."/>
            <person name="Zhang R."/>
            <person name="Dong Y."/>
        </authorList>
    </citation>
    <scope>NUCLEOTIDE SEQUENCE [LARGE SCALE GENOMIC DNA]</scope>
    <source>
        <tissue evidence="3">Leaf</tissue>
    </source>
</reference>
<dbReference type="EMBL" id="CP039348">
    <property type="protein sequence ID" value="QCD90645.1"/>
    <property type="molecule type" value="Genomic_DNA"/>
</dbReference>